<evidence type="ECO:0000313" key="3">
    <source>
        <dbReference type="Proteomes" id="UP001341840"/>
    </source>
</evidence>
<reference evidence="2 3" key="1">
    <citation type="journal article" date="2023" name="Plants (Basel)">
        <title>Bridging the Gap: Combining Genomics and Transcriptomics Approaches to Understand Stylosanthes scabra, an Orphan Legume from the Brazilian Caatinga.</title>
        <authorList>
            <person name="Ferreira-Neto J.R.C."/>
            <person name="da Silva M.D."/>
            <person name="Binneck E."/>
            <person name="de Melo N.F."/>
            <person name="da Silva R.H."/>
            <person name="de Melo A.L.T.M."/>
            <person name="Pandolfi V."/>
            <person name="Bustamante F.O."/>
            <person name="Brasileiro-Vidal A.C."/>
            <person name="Benko-Iseppon A.M."/>
        </authorList>
    </citation>
    <scope>NUCLEOTIDE SEQUENCE [LARGE SCALE GENOMIC DNA]</scope>
    <source>
        <tissue evidence="2">Leaves</tissue>
    </source>
</reference>
<protein>
    <submittedName>
        <fullName evidence="2">Uncharacterized protein</fullName>
    </submittedName>
</protein>
<evidence type="ECO:0000256" key="1">
    <source>
        <dbReference type="SAM" id="MobiDB-lite"/>
    </source>
</evidence>
<sequence length="280" mass="31187">MVKHQLRRNNESLNLVIWKNAPSKEYHSNLARNNSSARDNGSRFVALNGEDSEDSEEEAAMQEDAYKKGQANNSPNNPNRNPRGKGKVTENLSASSAATNGNSNSHPSSSSTRTEEMKQKWKDMLEDIRRLENDRNIALEASQLITNPLESFVVKNTFLTQNPLFTKMGEDSGAPNLKMEVDNMKNKPPDINMIEKTSLNKASSQVTLDQNKSASGTKSQVLEVKLLFATLIRDLKREFDASFLMLFETHISGEKGQRIRDKMNFDGCAVEDANGFSGGI</sequence>
<feature type="compositionally biased region" description="Low complexity" evidence="1">
    <location>
        <begin position="93"/>
        <end position="111"/>
    </location>
</feature>
<accession>A0ABU6YJ12</accession>
<feature type="compositionally biased region" description="Acidic residues" evidence="1">
    <location>
        <begin position="50"/>
        <end position="61"/>
    </location>
</feature>
<dbReference type="EMBL" id="JASCZI010241983">
    <property type="protein sequence ID" value="MED6208863.1"/>
    <property type="molecule type" value="Genomic_DNA"/>
</dbReference>
<evidence type="ECO:0000313" key="2">
    <source>
        <dbReference type="EMBL" id="MED6208863.1"/>
    </source>
</evidence>
<dbReference type="Proteomes" id="UP001341840">
    <property type="component" value="Unassembled WGS sequence"/>
</dbReference>
<feature type="region of interest" description="Disordered" evidence="1">
    <location>
        <begin position="47"/>
        <end position="119"/>
    </location>
</feature>
<organism evidence="2 3">
    <name type="scientific">Stylosanthes scabra</name>
    <dbReference type="NCBI Taxonomy" id="79078"/>
    <lineage>
        <taxon>Eukaryota</taxon>
        <taxon>Viridiplantae</taxon>
        <taxon>Streptophyta</taxon>
        <taxon>Embryophyta</taxon>
        <taxon>Tracheophyta</taxon>
        <taxon>Spermatophyta</taxon>
        <taxon>Magnoliopsida</taxon>
        <taxon>eudicotyledons</taxon>
        <taxon>Gunneridae</taxon>
        <taxon>Pentapetalae</taxon>
        <taxon>rosids</taxon>
        <taxon>fabids</taxon>
        <taxon>Fabales</taxon>
        <taxon>Fabaceae</taxon>
        <taxon>Papilionoideae</taxon>
        <taxon>50 kb inversion clade</taxon>
        <taxon>dalbergioids sensu lato</taxon>
        <taxon>Dalbergieae</taxon>
        <taxon>Pterocarpus clade</taxon>
        <taxon>Stylosanthes</taxon>
    </lineage>
</organism>
<name>A0ABU6YJ12_9FABA</name>
<keyword evidence="3" id="KW-1185">Reference proteome</keyword>
<comment type="caution">
    <text evidence="2">The sequence shown here is derived from an EMBL/GenBank/DDBJ whole genome shotgun (WGS) entry which is preliminary data.</text>
</comment>
<gene>
    <name evidence="2" type="ORF">PIB30_049142</name>
</gene>
<proteinExistence type="predicted"/>
<feature type="compositionally biased region" description="Low complexity" evidence="1">
    <location>
        <begin position="72"/>
        <end position="81"/>
    </location>
</feature>